<sequence>MDDWQVRLPLLVPEDPALVGELRSRLDEDLAPLLPVQEQTRVGSIVMKATASGRGGVYRSGGGLRVTER</sequence>
<proteinExistence type="predicted"/>
<accession>A0A3S9Y7A6</accession>
<reference evidence="1 2" key="1">
    <citation type="submission" date="2018-04" db="EMBL/GenBank/DDBJ databases">
        <title>Complete genome sequences of Streptomyces lydicus strain WYEC and characterization of antagonistic properties of biological control agents.</title>
        <authorList>
            <person name="Mariita R.M."/>
            <person name="Sello J.K."/>
        </authorList>
    </citation>
    <scope>NUCLEOTIDE SEQUENCE [LARGE SCALE GENOMIC DNA]</scope>
    <source>
        <strain evidence="1 2">WYEC 108</strain>
    </source>
</reference>
<dbReference type="Proteomes" id="UP000275579">
    <property type="component" value="Chromosome"/>
</dbReference>
<dbReference type="AlphaFoldDB" id="A0A3S9Y7A6"/>
<dbReference type="EMBL" id="CP029042">
    <property type="protein sequence ID" value="AZS70877.1"/>
    <property type="molecule type" value="Genomic_DNA"/>
</dbReference>
<gene>
    <name evidence="1" type="ORF">DDE74_07915</name>
</gene>
<name>A0A3S9Y7A6_9ACTN</name>
<protein>
    <submittedName>
        <fullName evidence="1">Uncharacterized protein</fullName>
    </submittedName>
</protein>
<evidence type="ECO:0000313" key="2">
    <source>
        <dbReference type="Proteomes" id="UP000275579"/>
    </source>
</evidence>
<evidence type="ECO:0000313" key="1">
    <source>
        <dbReference type="EMBL" id="AZS70877.1"/>
    </source>
</evidence>
<organism evidence="1 2">
    <name type="scientific">Streptomyces lydicus</name>
    <dbReference type="NCBI Taxonomy" id="47763"/>
    <lineage>
        <taxon>Bacteria</taxon>
        <taxon>Bacillati</taxon>
        <taxon>Actinomycetota</taxon>
        <taxon>Actinomycetes</taxon>
        <taxon>Kitasatosporales</taxon>
        <taxon>Streptomycetaceae</taxon>
        <taxon>Streptomyces</taxon>
    </lineage>
</organism>